<dbReference type="RefSeq" id="WP_145258216.1">
    <property type="nucleotide sequence ID" value="NZ_CP036279.1"/>
</dbReference>
<feature type="transmembrane region" description="Helical" evidence="14">
    <location>
        <begin position="757"/>
        <end position="775"/>
    </location>
</feature>
<dbReference type="InterPro" id="IPR011990">
    <property type="entry name" value="TPR-like_helical_dom_sf"/>
</dbReference>
<evidence type="ECO:0000256" key="14">
    <source>
        <dbReference type="SAM" id="Phobius"/>
    </source>
</evidence>
<comment type="subcellular location">
    <subcellularLocation>
        <location evidence="1">Cell inner membrane</location>
        <topology evidence="1">Multi-pass membrane protein</topology>
    </subcellularLocation>
</comment>
<dbReference type="Gene3D" id="3.90.550.10">
    <property type="entry name" value="Spore Coat Polysaccharide Biosynthesis Protein SpsA, Chain A"/>
    <property type="match status" value="1"/>
</dbReference>
<gene>
    <name evidence="17" type="primary">acsAB</name>
    <name evidence="17" type="ORF">Pan216_25120</name>
</gene>
<evidence type="ECO:0000256" key="4">
    <source>
        <dbReference type="ARBA" id="ARBA00022519"/>
    </source>
</evidence>
<evidence type="ECO:0000259" key="16">
    <source>
        <dbReference type="Pfam" id="PF07238"/>
    </source>
</evidence>
<keyword evidence="12" id="KW-0802">TPR repeat</keyword>
<keyword evidence="5" id="KW-0328">Glycosyltransferase</keyword>
<dbReference type="PRINTS" id="PR01439">
    <property type="entry name" value="CELLSNTHASEA"/>
</dbReference>
<dbReference type="InterPro" id="IPR009875">
    <property type="entry name" value="PilZ_domain"/>
</dbReference>
<dbReference type="GO" id="GO:0030244">
    <property type="term" value="P:cellulose biosynthetic process"/>
    <property type="evidence" value="ECO:0007669"/>
    <property type="project" value="UniProtKB-KW"/>
</dbReference>
<protein>
    <recommendedName>
        <fullName evidence="2">cellulose synthase (UDP-forming)</fullName>
        <ecNumber evidence="2">2.4.1.12</ecNumber>
    </recommendedName>
</protein>
<evidence type="ECO:0000256" key="2">
    <source>
        <dbReference type="ARBA" id="ARBA00012539"/>
    </source>
</evidence>
<dbReference type="PANTHER" id="PTHR43867:SF2">
    <property type="entry name" value="CELLULOSE SYNTHASE CATALYTIC SUBUNIT A [UDP-FORMING]"/>
    <property type="match status" value="1"/>
</dbReference>
<proteinExistence type="predicted"/>
<evidence type="ECO:0000256" key="6">
    <source>
        <dbReference type="ARBA" id="ARBA00022679"/>
    </source>
</evidence>
<dbReference type="Proteomes" id="UP000317093">
    <property type="component" value="Chromosome"/>
</dbReference>
<dbReference type="Pfam" id="PF00535">
    <property type="entry name" value="Glycos_transf_2"/>
    <property type="match status" value="1"/>
</dbReference>
<dbReference type="InterPro" id="IPR005150">
    <property type="entry name" value="Cellulose_synth"/>
</dbReference>
<evidence type="ECO:0000256" key="5">
    <source>
        <dbReference type="ARBA" id="ARBA00022676"/>
    </source>
</evidence>
<evidence type="ECO:0000256" key="12">
    <source>
        <dbReference type="PROSITE-ProRule" id="PRU00339"/>
    </source>
</evidence>
<feature type="transmembrane region" description="Helical" evidence="14">
    <location>
        <begin position="359"/>
        <end position="381"/>
    </location>
</feature>
<dbReference type="GO" id="GO:0005886">
    <property type="term" value="C:plasma membrane"/>
    <property type="evidence" value="ECO:0007669"/>
    <property type="project" value="UniProtKB-SubCell"/>
</dbReference>
<feature type="domain" description="Glycosyltransferase 2-like" evidence="15">
    <location>
        <begin position="81"/>
        <end position="246"/>
    </location>
</feature>
<keyword evidence="4" id="KW-0997">Cell inner membrane</keyword>
<dbReference type="PROSITE" id="PS50005">
    <property type="entry name" value="TPR"/>
    <property type="match status" value="1"/>
</dbReference>
<feature type="region of interest" description="Disordered" evidence="13">
    <location>
        <begin position="1163"/>
        <end position="1187"/>
    </location>
</feature>
<dbReference type="GO" id="GO:0006011">
    <property type="term" value="P:UDP-alpha-D-glucose metabolic process"/>
    <property type="evidence" value="ECO:0007669"/>
    <property type="project" value="InterPro"/>
</dbReference>
<dbReference type="InterPro" id="IPR019734">
    <property type="entry name" value="TPR_rpt"/>
</dbReference>
<dbReference type="CDD" id="cd06421">
    <property type="entry name" value="CESA_CelA_like"/>
    <property type="match status" value="1"/>
</dbReference>
<dbReference type="EC" id="2.4.1.12" evidence="2"/>
<dbReference type="PANTHER" id="PTHR43867">
    <property type="entry name" value="CELLULOSE SYNTHASE CATALYTIC SUBUNIT A [UDP-FORMING]"/>
    <property type="match status" value="1"/>
</dbReference>
<evidence type="ECO:0000313" key="18">
    <source>
        <dbReference type="Proteomes" id="UP000317093"/>
    </source>
</evidence>
<feature type="transmembrane region" description="Helical" evidence="14">
    <location>
        <begin position="323"/>
        <end position="347"/>
    </location>
</feature>
<dbReference type="SMART" id="SM00028">
    <property type="entry name" value="TPR"/>
    <property type="match status" value="3"/>
</dbReference>
<feature type="compositionally biased region" description="Low complexity" evidence="13">
    <location>
        <begin position="1178"/>
        <end position="1187"/>
    </location>
</feature>
<dbReference type="GO" id="GO:0035438">
    <property type="term" value="F:cyclic-di-GMP binding"/>
    <property type="evidence" value="ECO:0007669"/>
    <property type="project" value="InterPro"/>
</dbReference>
<name>A0A518B3T5_9BACT</name>
<dbReference type="InterPro" id="IPR001173">
    <property type="entry name" value="Glyco_trans_2-like"/>
</dbReference>
<dbReference type="Pfam" id="PF03552">
    <property type="entry name" value="Cellulose_synt"/>
    <property type="match status" value="1"/>
</dbReference>
<evidence type="ECO:0000256" key="10">
    <source>
        <dbReference type="ARBA" id="ARBA00023136"/>
    </source>
</evidence>
<keyword evidence="6" id="KW-0808">Transferase</keyword>
<keyword evidence="3" id="KW-1003">Cell membrane</keyword>
<keyword evidence="9 14" id="KW-1133">Transmembrane helix</keyword>
<feature type="transmembrane region" description="Helical" evidence="14">
    <location>
        <begin position="464"/>
        <end position="485"/>
    </location>
</feature>
<dbReference type="Pfam" id="PF14559">
    <property type="entry name" value="TPR_19"/>
    <property type="match status" value="1"/>
</dbReference>
<dbReference type="OrthoDB" id="154460at2"/>
<feature type="domain" description="PilZ" evidence="16">
    <location>
        <begin position="493"/>
        <end position="594"/>
    </location>
</feature>
<evidence type="ECO:0000256" key="8">
    <source>
        <dbReference type="ARBA" id="ARBA00022916"/>
    </source>
</evidence>
<dbReference type="InterPro" id="IPR029044">
    <property type="entry name" value="Nucleotide-diphossugar_trans"/>
</dbReference>
<keyword evidence="10 14" id="KW-0472">Membrane</keyword>
<sequence>MRVYLRQLVMILSAVISASYLIYRIAFTFNLETPYSIFASWLLWIAEFHCCLLLWLYFHQVWFLKQPPPFEPPPEGWTVDVFVPTYNEDTRLLRTTLIACKRMRYPHRTYVLDDGRREEVAELARELGVEYMTRPDNNHAKAGNLNHALSKTDGEYVVILDADHVPQATFLERLLGYFRDPKLGFVQSPHVFYNIESFQANTDLNKGKYWDDSELFFHVIQLGKNFWNAVVFAGSAAIFRRKALEDAGFIATETITEDLHTAIRIVSRGWSSLYVNERLVAGLAAEDITTFNSQRLRWGEGNLSILAYDNPLTIRGLKLGQRLSYFSSIFGWTIGLPSFLLYITPILVLFTDISPVEHFTWTLLAMIVTYLVSTSLALRVVSGRYGSIIEIERTNMANFYTQLRAIFRAIFGRRRQKFVVTKKRGRQSKSIWPMVSAQLALMVLAISSLVWAGFRLLYGLTPDAIAESVAGGLVVFHLLLDLRFLRKAYRKENRRYSYRHHAVFPVSYRFRDEEGNDVHGYGVTADLNEGGSRLVSYQTLPIHAVGEVTINGAGKSVTCRAEVRHKVPGVGEKANCYRYGVQFLDVTTEQADELSLMAIEYAVPATYQKFDQHRTPFQRVRDWMTRSWKRQSKRYPLRLPLLVQNGNPDVLHPTITKDISNEACRTEVAHSVAQNSSLRYHFPTPVGDISGKAQVIRVSGVTSPTNDLCDVVLRFEEFEKDGRATLARMLLPAQREPMLEALTPSSPPPQETTFRPIILSLALLAIAIPLEYGLFRFANRDGIFLREAIAEKRLPKNEEGELDSVYRSMLSSPTASIDELLLLEQVLQESGDKTKSLRIAHEICERVPDDFERRLFLASQLENVNQAAAASAQYHWLVDHLDESGISSKQRYSVLLSAARHAVNRGQLVLGTRLFKRLAELPVEMSPEVRREYAGVLMQSHQYQQAADLFRNETLTLDDREKLATIYTEAGRYNAAADQYEAILKADPDNLDVRKKMIDVLMWDGKYAEAGQRLRELLSRDPDNRSLRTRLAELQLWSKEYSRALTEYITLLERDFNDERLWSGFVDAAASAERLSPGTEVLAVKLADQMLNDPKVTATELARLAWVLQRLKLKPLSAKLCERALQVDPNDRDLRLQYANLLHDIGDFKAADEQYSILLKTSSTESPRPLDGTKIMKTTSSPRRSVTRSIGWSSALTTGYDK</sequence>
<feature type="domain" description="PilZ" evidence="16">
    <location>
        <begin position="629"/>
        <end position="730"/>
    </location>
</feature>
<keyword evidence="18" id="KW-1185">Reference proteome</keyword>
<dbReference type="Pfam" id="PF07238">
    <property type="entry name" value="PilZ"/>
    <property type="match status" value="2"/>
</dbReference>
<dbReference type="InterPro" id="IPR003919">
    <property type="entry name" value="Cell_synth_A"/>
</dbReference>
<evidence type="ECO:0000256" key="11">
    <source>
        <dbReference type="ARBA" id="ARBA00048682"/>
    </source>
</evidence>
<evidence type="ECO:0000256" key="13">
    <source>
        <dbReference type="SAM" id="MobiDB-lite"/>
    </source>
</evidence>
<dbReference type="InterPro" id="IPR050321">
    <property type="entry name" value="Glycosyltr_2/OpgH_subfam"/>
</dbReference>
<dbReference type="AlphaFoldDB" id="A0A518B3T5"/>
<dbReference type="SUPFAM" id="SSF53448">
    <property type="entry name" value="Nucleotide-diphospho-sugar transferases"/>
    <property type="match status" value="1"/>
</dbReference>
<feature type="transmembrane region" description="Helical" evidence="14">
    <location>
        <begin position="38"/>
        <end position="58"/>
    </location>
</feature>
<dbReference type="SUPFAM" id="SSF48452">
    <property type="entry name" value="TPR-like"/>
    <property type="match status" value="1"/>
</dbReference>
<evidence type="ECO:0000256" key="1">
    <source>
        <dbReference type="ARBA" id="ARBA00004429"/>
    </source>
</evidence>
<dbReference type="EMBL" id="CP036279">
    <property type="protein sequence ID" value="QDU61651.1"/>
    <property type="molecule type" value="Genomic_DNA"/>
</dbReference>
<dbReference type="KEGG" id="knv:Pan216_25120"/>
<comment type="catalytic activity">
    <reaction evidence="11">
        <text>[(1-&gt;4)-beta-D-glucosyl](n) + UDP-alpha-D-glucose = [(1-&gt;4)-beta-D-glucosyl](n+1) + UDP + H(+)</text>
        <dbReference type="Rhea" id="RHEA:19929"/>
        <dbReference type="Rhea" id="RHEA-COMP:10033"/>
        <dbReference type="Rhea" id="RHEA-COMP:10034"/>
        <dbReference type="ChEBI" id="CHEBI:15378"/>
        <dbReference type="ChEBI" id="CHEBI:18246"/>
        <dbReference type="ChEBI" id="CHEBI:58223"/>
        <dbReference type="ChEBI" id="CHEBI:58885"/>
        <dbReference type="EC" id="2.4.1.12"/>
    </reaction>
</comment>
<accession>A0A518B3T5</accession>
<dbReference type="GO" id="GO:0016760">
    <property type="term" value="F:cellulose synthase (UDP-forming) activity"/>
    <property type="evidence" value="ECO:0007669"/>
    <property type="project" value="UniProtKB-EC"/>
</dbReference>
<organism evidence="17 18">
    <name type="scientific">Kolteria novifilia</name>
    <dbReference type="NCBI Taxonomy" id="2527975"/>
    <lineage>
        <taxon>Bacteria</taxon>
        <taxon>Pseudomonadati</taxon>
        <taxon>Planctomycetota</taxon>
        <taxon>Planctomycetia</taxon>
        <taxon>Kolteriales</taxon>
        <taxon>Kolteriaceae</taxon>
        <taxon>Kolteria</taxon>
    </lineage>
</organism>
<feature type="transmembrane region" description="Helical" evidence="14">
    <location>
        <begin position="7"/>
        <end position="26"/>
    </location>
</feature>
<evidence type="ECO:0000256" key="3">
    <source>
        <dbReference type="ARBA" id="ARBA00022475"/>
    </source>
</evidence>
<evidence type="ECO:0000256" key="7">
    <source>
        <dbReference type="ARBA" id="ARBA00022692"/>
    </source>
</evidence>
<evidence type="ECO:0000313" key="17">
    <source>
        <dbReference type="EMBL" id="QDU61651.1"/>
    </source>
</evidence>
<keyword evidence="8" id="KW-0135">Cellulose biosynthesis</keyword>
<evidence type="ECO:0000256" key="9">
    <source>
        <dbReference type="ARBA" id="ARBA00022989"/>
    </source>
</evidence>
<keyword evidence="7 14" id="KW-0812">Transmembrane</keyword>
<evidence type="ECO:0000259" key="15">
    <source>
        <dbReference type="Pfam" id="PF00535"/>
    </source>
</evidence>
<dbReference type="Gene3D" id="1.25.40.10">
    <property type="entry name" value="Tetratricopeptide repeat domain"/>
    <property type="match status" value="1"/>
</dbReference>
<feature type="transmembrane region" description="Helical" evidence="14">
    <location>
        <begin position="431"/>
        <end position="452"/>
    </location>
</feature>
<reference evidence="17 18" key="1">
    <citation type="submission" date="2019-02" db="EMBL/GenBank/DDBJ databases">
        <title>Deep-cultivation of Planctomycetes and their phenomic and genomic characterization uncovers novel biology.</title>
        <authorList>
            <person name="Wiegand S."/>
            <person name="Jogler M."/>
            <person name="Boedeker C."/>
            <person name="Pinto D."/>
            <person name="Vollmers J."/>
            <person name="Rivas-Marin E."/>
            <person name="Kohn T."/>
            <person name="Peeters S.H."/>
            <person name="Heuer A."/>
            <person name="Rast P."/>
            <person name="Oberbeckmann S."/>
            <person name="Bunk B."/>
            <person name="Jeske O."/>
            <person name="Meyerdierks A."/>
            <person name="Storesund J.E."/>
            <person name="Kallscheuer N."/>
            <person name="Luecker S."/>
            <person name="Lage O.M."/>
            <person name="Pohl T."/>
            <person name="Merkel B.J."/>
            <person name="Hornburger P."/>
            <person name="Mueller R.-W."/>
            <person name="Bruemmer F."/>
            <person name="Labrenz M."/>
            <person name="Spormann A.M."/>
            <person name="Op den Camp H."/>
            <person name="Overmann J."/>
            <person name="Amann R."/>
            <person name="Jetten M.S.M."/>
            <person name="Mascher T."/>
            <person name="Medema M.H."/>
            <person name="Devos D.P."/>
            <person name="Kaster A.-K."/>
            <person name="Ovreas L."/>
            <person name="Rohde M."/>
            <person name="Galperin M.Y."/>
            <person name="Jogler C."/>
        </authorList>
    </citation>
    <scope>NUCLEOTIDE SEQUENCE [LARGE SCALE GENOMIC DNA]</scope>
    <source>
        <strain evidence="17 18">Pan216</strain>
    </source>
</reference>
<feature type="repeat" description="TPR" evidence="12">
    <location>
        <begin position="957"/>
        <end position="990"/>
    </location>
</feature>